<dbReference type="PANTHER" id="PTHR35586">
    <property type="entry name" value="SLL1691 PROTEIN"/>
    <property type="match status" value="1"/>
</dbReference>
<name>A0ABV4Y4D3_9CYAN</name>
<dbReference type="PANTHER" id="PTHR35586:SF2">
    <property type="entry name" value="SLL1542 PROTEIN"/>
    <property type="match status" value="1"/>
</dbReference>
<dbReference type="RefSeq" id="WP_413255220.1">
    <property type="nucleotide sequence ID" value="NZ_JBHFNS010000007.1"/>
</dbReference>
<proteinExistence type="predicted"/>
<evidence type="ECO:0000313" key="2">
    <source>
        <dbReference type="Proteomes" id="UP001576776"/>
    </source>
</evidence>
<comment type="caution">
    <text evidence="1">The sequence shown here is derived from an EMBL/GenBank/DDBJ whole genome shotgun (WGS) entry which is preliminary data.</text>
</comment>
<sequence length="262" mass="30211">MKTDSLFYRLFQTFPSIFFELINRPPEEANNYQFSSVEIKQTAFRIDGVFLPATGEENPIYFLEVQFQPDQKFYSRFFTEIFLYLNQTELTNNWRGVIIYPSQSIDTGETERYIELLNSGRVRRIYLNELDSTTEQSIGIETIKLVIENESSTETKARELINQIRSEITDEATQRELLQLIETIIVYKLPSKSRQEIEAMFGLSELKQTRVYQEAFQEGEITGKLAAVRPMLALGASVEQIAEALGLDVEEVRKAAQPESSN</sequence>
<keyword evidence="2" id="KW-1185">Reference proteome</keyword>
<accession>A0ABV4Y4D3</accession>
<gene>
    <name evidence="1" type="ORF">ACE1B6_00235</name>
</gene>
<evidence type="ECO:0000313" key="1">
    <source>
        <dbReference type="EMBL" id="MFB2933684.1"/>
    </source>
</evidence>
<protein>
    <submittedName>
        <fullName evidence="1">Rpn family recombination-promoting nuclease/putative transposase</fullName>
    </submittedName>
</protein>
<dbReference type="Pfam" id="PF11103">
    <property type="entry name" value="DUF2887"/>
    <property type="match status" value="1"/>
</dbReference>
<dbReference type="Proteomes" id="UP001576776">
    <property type="component" value="Unassembled WGS sequence"/>
</dbReference>
<dbReference type="NCBIfam" id="TIGR01784">
    <property type="entry name" value="T_den_put_tspse"/>
    <property type="match status" value="1"/>
</dbReference>
<dbReference type="InterPro" id="IPR022573">
    <property type="entry name" value="DUF2887"/>
</dbReference>
<dbReference type="InterPro" id="IPR010106">
    <property type="entry name" value="RpnA"/>
</dbReference>
<reference evidence="1 2" key="1">
    <citation type="submission" date="2024-09" db="EMBL/GenBank/DDBJ databases">
        <title>Floridaenema gen nov. (Aerosakkonemataceae, Aerosakkonematales ord. nov., Cyanobacteria) from benthic tropical and subtropical fresh waters, with the description of four new species.</title>
        <authorList>
            <person name="Moretto J.A."/>
            <person name="Berthold D.E."/>
            <person name="Lefler F.W."/>
            <person name="Huang I.-S."/>
            <person name="Laughinghouse H. IV."/>
        </authorList>
    </citation>
    <scope>NUCLEOTIDE SEQUENCE [LARGE SCALE GENOMIC DNA]</scope>
    <source>
        <strain evidence="1 2">BLCC-F154</strain>
    </source>
</reference>
<organism evidence="1 2">
    <name type="scientific">Floridaenema fluviatile BLCC-F154</name>
    <dbReference type="NCBI Taxonomy" id="3153640"/>
    <lineage>
        <taxon>Bacteria</taxon>
        <taxon>Bacillati</taxon>
        <taxon>Cyanobacteriota</taxon>
        <taxon>Cyanophyceae</taxon>
        <taxon>Oscillatoriophycideae</taxon>
        <taxon>Aerosakkonematales</taxon>
        <taxon>Aerosakkonemataceae</taxon>
        <taxon>Floridanema</taxon>
        <taxon>Floridanema fluviatile</taxon>
    </lineage>
</organism>
<dbReference type="EMBL" id="JBHFNS010000007">
    <property type="protein sequence ID" value="MFB2933684.1"/>
    <property type="molecule type" value="Genomic_DNA"/>
</dbReference>